<name>E3MP69_CAERE</name>
<dbReference type="EMBL" id="DS268462">
    <property type="protein sequence ID" value="EFP06332.1"/>
    <property type="molecule type" value="Genomic_DNA"/>
</dbReference>
<dbReference type="HOGENOM" id="CLU_1579970_0_0_1"/>
<gene>
    <name evidence="2" type="ORF">CRE_07597</name>
</gene>
<keyword evidence="3" id="KW-1185">Reference proteome</keyword>
<proteinExistence type="predicted"/>
<protein>
    <submittedName>
        <fullName evidence="2">Uncharacterized protein</fullName>
    </submittedName>
</protein>
<feature type="region of interest" description="Disordered" evidence="1">
    <location>
        <begin position="47"/>
        <end position="81"/>
    </location>
</feature>
<evidence type="ECO:0000313" key="3">
    <source>
        <dbReference type="Proteomes" id="UP000008281"/>
    </source>
</evidence>
<evidence type="ECO:0000256" key="1">
    <source>
        <dbReference type="SAM" id="MobiDB-lite"/>
    </source>
</evidence>
<organism evidence="3">
    <name type="scientific">Caenorhabditis remanei</name>
    <name type="common">Caenorhabditis vulgaris</name>
    <dbReference type="NCBI Taxonomy" id="31234"/>
    <lineage>
        <taxon>Eukaryota</taxon>
        <taxon>Metazoa</taxon>
        <taxon>Ecdysozoa</taxon>
        <taxon>Nematoda</taxon>
        <taxon>Chromadorea</taxon>
        <taxon>Rhabditida</taxon>
        <taxon>Rhabditina</taxon>
        <taxon>Rhabditomorpha</taxon>
        <taxon>Rhabditoidea</taxon>
        <taxon>Rhabditidae</taxon>
        <taxon>Peloderinae</taxon>
        <taxon>Caenorhabditis</taxon>
    </lineage>
</organism>
<reference evidence="2" key="1">
    <citation type="submission" date="2007-07" db="EMBL/GenBank/DDBJ databases">
        <title>PCAP assembly of the Caenorhabditis remanei genome.</title>
        <authorList>
            <consortium name="The Caenorhabditis remanei Sequencing Consortium"/>
            <person name="Wilson R.K."/>
        </authorList>
    </citation>
    <scope>NUCLEOTIDE SEQUENCE [LARGE SCALE GENOMIC DNA]</scope>
    <source>
        <strain evidence="2">PB4641</strain>
    </source>
</reference>
<dbReference type="AlphaFoldDB" id="E3MP69"/>
<dbReference type="Proteomes" id="UP000008281">
    <property type="component" value="Unassembled WGS sequence"/>
</dbReference>
<evidence type="ECO:0000313" key="2">
    <source>
        <dbReference type="EMBL" id="EFP06332.1"/>
    </source>
</evidence>
<accession>E3MP69</accession>
<dbReference type="InParanoid" id="E3MP69"/>
<sequence length="169" mass="19137">MSDKLNEYEVDKKIAEQIMKMKDDYIKELSAEVERLKMAHARIIPPATNTETTPPALPSTWTQTIPPTSPTSIPSTSSASPKLRLATIVEEEPKLHEPGHTSHLSRLRSTLPWCQNFRTMRDEREAQVAEKVYSRQGVKSQKDMKSTLTCQASAPSIPFFQIPSKQWES</sequence>